<proteinExistence type="predicted"/>
<dbReference type="EMBL" id="JABFAB010246124">
    <property type="protein sequence ID" value="MBA0672911.1"/>
    <property type="molecule type" value="Genomic_DNA"/>
</dbReference>
<organism evidence="1 2">
    <name type="scientific">Gossypium klotzschianum</name>
    <dbReference type="NCBI Taxonomy" id="34286"/>
    <lineage>
        <taxon>Eukaryota</taxon>
        <taxon>Viridiplantae</taxon>
        <taxon>Streptophyta</taxon>
        <taxon>Embryophyta</taxon>
        <taxon>Tracheophyta</taxon>
        <taxon>Spermatophyta</taxon>
        <taxon>Magnoliopsida</taxon>
        <taxon>eudicotyledons</taxon>
        <taxon>Gunneridae</taxon>
        <taxon>Pentapetalae</taxon>
        <taxon>rosids</taxon>
        <taxon>malvids</taxon>
        <taxon>Malvales</taxon>
        <taxon>Malvaceae</taxon>
        <taxon>Malvoideae</taxon>
        <taxon>Gossypium</taxon>
    </lineage>
</organism>
<comment type="caution">
    <text evidence="1">The sequence shown here is derived from an EMBL/GenBank/DDBJ whole genome shotgun (WGS) entry which is preliminary data.</text>
</comment>
<reference evidence="1" key="2">
    <citation type="submission" date="2020-04" db="EMBL/GenBank/DDBJ databases">
        <authorList>
            <person name="Grover C.E."/>
            <person name="Arick M.A. II"/>
            <person name="Thrash A."/>
            <person name="Conover J.L."/>
            <person name="Sanders W.S."/>
            <person name="Peterson D.G."/>
            <person name="Scheffler J.A."/>
            <person name="Scheffler B.E."/>
            <person name="Wendel J.F."/>
        </authorList>
    </citation>
    <scope>NUCLEOTIDE SEQUENCE</scope>
    <source>
        <strain evidence="1">57</strain>
        <tissue evidence="1">Leaf</tissue>
    </source>
</reference>
<evidence type="ECO:0000313" key="2">
    <source>
        <dbReference type="Proteomes" id="UP000593573"/>
    </source>
</evidence>
<sequence>MTLLQCSKIQVDKAYLRAVNVPTFLKKLMNITGMSEQWVTARIK</sequence>
<gene>
    <name evidence="1" type="ORF">Goklo_025077</name>
</gene>
<name>A0A7J8WD19_9ROSI</name>
<keyword evidence="2" id="KW-1185">Reference proteome</keyword>
<dbReference type="Proteomes" id="UP000593573">
    <property type="component" value="Unassembled WGS sequence"/>
</dbReference>
<reference evidence="1 2" key="1">
    <citation type="journal article" date="2019" name="Genome Biol. Evol.">
        <title>Insights into the evolution of the New World diploid cottons (Gossypium, subgenus Houzingenia) based on genome sequencing.</title>
        <authorList>
            <person name="Grover C.E."/>
            <person name="Arick M.A. 2nd"/>
            <person name="Thrash A."/>
            <person name="Conover J.L."/>
            <person name="Sanders W.S."/>
            <person name="Peterson D.G."/>
            <person name="Frelichowski J.E."/>
            <person name="Scheffler J.A."/>
            <person name="Scheffler B.E."/>
            <person name="Wendel J.F."/>
        </authorList>
    </citation>
    <scope>NUCLEOTIDE SEQUENCE [LARGE SCALE GENOMIC DNA]</scope>
    <source>
        <strain evidence="1">57</strain>
        <tissue evidence="1">Leaf</tissue>
    </source>
</reference>
<dbReference type="AlphaFoldDB" id="A0A7J8WD19"/>
<dbReference type="EMBL" id="JABFAB010246124">
    <property type="protein sequence ID" value="MBA0672906.1"/>
    <property type="molecule type" value="Genomic_DNA"/>
</dbReference>
<dbReference type="OrthoDB" id="10394578at2759"/>
<evidence type="ECO:0000313" key="1">
    <source>
        <dbReference type="EMBL" id="MBA0672906.1"/>
    </source>
</evidence>
<accession>A0A7J8WD19</accession>
<protein>
    <submittedName>
        <fullName evidence="1">Uncharacterized protein</fullName>
    </submittedName>
</protein>